<dbReference type="InterPro" id="IPR035906">
    <property type="entry name" value="MetI-like_sf"/>
</dbReference>
<dbReference type="PANTHER" id="PTHR42929:SF5">
    <property type="entry name" value="ABC TRANSPORTER PERMEASE PROTEIN"/>
    <property type="match status" value="1"/>
</dbReference>
<dbReference type="Pfam" id="PF00528">
    <property type="entry name" value="BPD_transp_1"/>
    <property type="match status" value="1"/>
</dbReference>
<comment type="caution">
    <text evidence="10">The sequence shown here is derived from an EMBL/GenBank/DDBJ whole genome shotgun (WGS) entry which is preliminary data.</text>
</comment>
<proteinExistence type="inferred from homology"/>
<dbReference type="RefSeq" id="WP_367917790.1">
    <property type="nucleotide sequence ID" value="NZ_BAABAC010000005.1"/>
</dbReference>
<dbReference type="CDD" id="cd06261">
    <property type="entry name" value="TM_PBP2"/>
    <property type="match status" value="1"/>
</dbReference>
<evidence type="ECO:0000256" key="8">
    <source>
        <dbReference type="RuleBase" id="RU363032"/>
    </source>
</evidence>
<dbReference type="PROSITE" id="PS50928">
    <property type="entry name" value="ABC_TM1"/>
    <property type="match status" value="1"/>
</dbReference>
<dbReference type="SUPFAM" id="SSF161098">
    <property type="entry name" value="MetI-like"/>
    <property type="match status" value="1"/>
</dbReference>
<evidence type="ECO:0000256" key="2">
    <source>
        <dbReference type="ARBA" id="ARBA00007069"/>
    </source>
</evidence>
<feature type="transmembrane region" description="Helical" evidence="8">
    <location>
        <begin position="121"/>
        <end position="145"/>
    </location>
</feature>
<evidence type="ECO:0000256" key="4">
    <source>
        <dbReference type="ARBA" id="ARBA00022475"/>
    </source>
</evidence>
<gene>
    <name evidence="10" type="ORF">ACFQ3F_02920</name>
</gene>
<keyword evidence="11" id="KW-1185">Reference proteome</keyword>
<feature type="transmembrane region" description="Helical" evidence="8">
    <location>
        <begin position="34"/>
        <end position="56"/>
    </location>
</feature>
<feature type="transmembrane region" description="Helical" evidence="8">
    <location>
        <begin position="165"/>
        <end position="190"/>
    </location>
</feature>
<feature type="transmembrane region" description="Helical" evidence="8">
    <location>
        <begin position="217"/>
        <end position="242"/>
    </location>
</feature>
<evidence type="ECO:0000259" key="9">
    <source>
        <dbReference type="PROSITE" id="PS50928"/>
    </source>
</evidence>
<protein>
    <submittedName>
        <fullName evidence="10">ABC transporter permease</fullName>
    </submittedName>
</protein>
<evidence type="ECO:0000256" key="5">
    <source>
        <dbReference type="ARBA" id="ARBA00022692"/>
    </source>
</evidence>
<sequence length="308" mass="33306">MTGHDAYRGLPGDERKTMTTRGARDLVRPLRWPLVAALPVGLLVLTFAYPIALMFARSLTDFVHPDDAGLANYEWFLTTPAQITILQRTVTASLLVTGLCALIGFPYAYLMTVVGFRWRMLLLGAVLMPFWTSLIVRTYSWLILLGDSGPVTGALRSLGFGEVRLVGTTSAVVIGMTQVLLPFFILPLYARLLQIDRALLRAAQIHGASPATAFRTIYLPLATPGITSGATIVFIVSLGFYFTPALLGSPQNSLLSQQIVEQVSRLLAFGRGGAMALVLLVLTLALLGLGALLTRRFTKALGIGSEAR</sequence>
<comment type="similarity">
    <text evidence="2">Belongs to the binding-protein-dependent transport system permease family. CysTW subfamily.</text>
</comment>
<keyword evidence="4" id="KW-1003">Cell membrane</keyword>
<evidence type="ECO:0000256" key="1">
    <source>
        <dbReference type="ARBA" id="ARBA00004651"/>
    </source>
</evidence>
<keyword evidence="5 8" id="KW-0812">Transmembrane</keyword>
<feature type="transmembrane region" description="Helical" evidence="8">
    <location>
        <begin position="85"/>
        <end position="109"/>
    </location>
</feature>
<comment type="subcellular location">
    <subcellularLocation>
        <location evidence="1 8">Cell membrane</location>
        <topology evidence="1 8">Multi-pass membrane protein</topology>
    </subcellularLocation>
</comment>
<evidence type="ECO:0000313" key="10">
    <source>
        <dbReference type="EMBL" id="MFD1246732.1"/>
    </source>
</evidence>
<evidence type="ECO:0000256" key="7">
    <source>
        <dbReference type="ARBA" id="ARBA00023136"/>
    </source>
</evidence>
<feature type="transmembrane region" description="Helical" evidence="8">
    <location>
        <begin position="274"/>
        <end position="293"/>
    </location>
</feature>
<dbReference type="Gene3D" id="1.10.3720.10">
    <property type="entry name" value="MetI-like"/>
    <property type="match status" value="1"/>
</dbReference>
<evidence type="ECO:0000256" key="6">
    <source>
        <dbReference type="ARBA" id="ARBA00022989"/>
    </source>
</evidence>
<feature type="domain" description="ABC transmembrane type-1" evidence="9">
    <location>
        <begin position="86"/>
        <end position="290"/>
    </location>
</feature>
<keyword evidence="7 8" id="KW-0472">Membrane</keyword>
<dbReference type="EMBL" id="JBHTLX010000005">
    <property type="protein sequence ID" value="MFD1246732.1"/>
    <property type="molecule type" value="Genomic_DNA"/>
</dbReference>
<dbReference type="Proteomes" id="UP001597229">
    <property type="component" value="Unassembled WGS sequence"/>
</dbReference>
<keyword evidence="3 8" id="KW-0813">Transport</keyword>
<evidence type="ECO:0000313" key="11">
    <source>
        <dbReference type="Proteomes" id="UP001597229"/>
    </source>
</evidence>
<keyword evidence="6 8" id="KW-1133">Transmembrane helix</keyword>
<organism evidence="10 11">
    <name type="scientific">Nocardioides ginsengisoli</name>
    <dbReference type="NCBI Taxonomy" id="363868"/>
    <lineage>
        <taxon>Bacteria</taxon>
        <taxon>Bacillati</taxon>
        <taxon>Actinomycetota</taxon>
        <taxon>Actinomycetes</taxon>
        <taxon>Propionibacteriales</taxon>
        <taxon>Nocardioidaceae</taxon>
        <taxon>Nocardioides</taxon>
    </lineage>
</organism>
<dbReference type="InterPro" id="IPR000515">
    <property type="entry name" value="MetI-like"/>
</dbReference>
<name>A0ABW3VUZ7_9ACTN</name>
<evidence type="ECO:0000256" key="3">
    <source>
        <dbReference type="ARBA" id="ARBA00022448"/>
    </source>
</evidence>
<accession>A0ABW3VUZ7</accession>
<reference evidence="11" key="1">
    <citation type="journal article" date="2019" name="Int. J. Syst. Evol. Microbiol.">
        <title>The Global Catalogue of Microorganisms (GCM) 10K type strain sequencing project: providing services to taxonomists for standard genome sequencing and annotation.</title>
        <authorList>
            <consortium name="The Broad Institute Genomics Platform"/>
            <consortium name="The Broad Institute Genome Sequencing Center for Infectious Disease"/>
            <person name="Wu L."/>
            <person name="Ma J."/>
        </authorList>
    </citation>
    <scope>NUCLEOTIDE SEQUENCE [LARGE SCALE GENOMIC DNA]</scope>
    <source>
        <strain evidence="11">CCUG 52478</strain>
    </source>
</reference>
<dbReference type="PANTHER" id="PTHR42929">
    <property type="entry name" value="INNER MEMBRANE ABC TRANSPORTER PERMEASE PROTEIN YDCU-RELATED-RELATED"/>
    <property type="match status" value="1"/>
</dbReference>